<sequence length="105" mass="11457">MEKGEWPIFLEGEYLGCGSLSNNETPRVHISPPAVSRRARDLASSHLVSSQPAIWLAGDLRGSELAPNELVGWQPCQLATCELSALVHPMDFLLLALTQSNCSRN</sequence>
<accession>A0AAW2QJE3</accession>
<dbReference type="AlphaFoldDB" id="A0AAW2QJE3"/>
<comment type="caution">
    <text evidence="1">The sequence shown here is derived from an EMBL/GenBank/DDBJ whole genome shotgun (WGS) entry which is preliminary data.</text>
</comment>
<proteinExistence type="predicted"/>
<gene>
    <name evidence="1" type="ORF">Sradi_3628900</name>
</gene>
<dbReference type="EMBL" id="JACGWJ010000015">
    <property type="protein sequence ID" value="KAL0367388.1"/>
    <property type="molecule type" value="Genomic_DNA"/>
</dbReference>
<reference evidence="1" key="2">
    <citation type="journal article" date="2024" name="Plant">
        <title>Genomic evolution and insights into agronomic trait innovations of Sesamum species.</title>
        <authorList>
            <person name="Miao H."/>
            <person name="Wang L."/>
            <person name="Qu L."/>
            <person name="Liu H."/>
            <person name="Sun Y."/>
            <person name="Le M."/>
            <person name="Wang Q."/>
            <person name="Wei S."/>
            <person name="Zheng Y."/>
            <person name="Lin W."/>
            <person name="Duan Y."/>
            <person name="Cao H."/>
            <person name="Xiong S."/>
            <person name="Wang X."/>
            <person name="Wei L."/>
            <person name="Li C."/>
            <person name="Ma Q."/>
            <person name="Ju M."/>
            <person name="Zhao R."/>
            <person name="Li G."/>
            <person name="Mu C."/>
            <person name="Tian Q."/>
            <person name="Mei H."/>
            <person name="Zhang T."/>
            <person name="Gao T."/>
            <person name="Zhang H."/>
        </authorList>
    </citation>
    <scope>NUCLEOTIDE SEQUENCE</scope>
    <source>
        <strain evidence="1">G02</strain>
    </source>
</reference>
<name>A0AAW2QJE3_SESRA</name>
<protein>
    <submittedName>
        <fullName evidence="1">Uncharacterized protein</fullName>
    </submittedName>
</protein>
<reference evidence="1" key="1">
    <citation type="submission" date="2020-06" db="EMBL/GenBank/DDBJ databases">
        <authorList>
            <person name="Li T."/>
            <person name="Hu X."/>
            <person name="Zhang T."/>
            <person name="Song X."/>
            <person name="Zhang H."/>
            <person name="Dai N."/>
            <person name="Sheng W."/>
            <person name="Hou X."/>
            <person name="Wei L."/>
        </authorList>
    </citation>
    <scope>NUCLEOTIDE SEQUENCE</scope>
    <source>
        <strain evidence="1">G02</strain>
        <tissue evidence="1">Leaf</tissue>
    </source>
</reference>
<organism evidence="1">
    <name type="scientific">Sesamum radiatum</name>
    <name type="common">Black benniseed</name>
    <dbReference type="NCBI Taxonomy" id="300843"/>
    <lineage>
        <taxon>Eukaryota</taxon>
        <taxon>Viridiplantae</taxon>
        <taxon>Streptophyta</taxon>
        <taxon>Embryophyta</taxon>
        <taxon>Tracheophyta</taxon>
        <taxon>Spermatophyta</taxon>
        <taxon>Magnoliopsida</taxon>
        <taxon>eudicotyledons</taxon>
        <taxon>Gunneridae</taxon>
        <taxon>Pentapetalae</taxon>
        <taxon>asterids</taxon>
        <taxon>lamiids</taxon>
        <taxon>Lamiales</taxon>
        <taxon>Pedaliaceae</taxon>
        <taxon>Sesamum</taxon>
    </lineage>
</organism>
<evidence type="ECO:0000313" key="1">
    <source>
        <dbReference type="EMBL" id="KAL0367388.1"/>
    </source>
</evidence>